<evidence type="ECO:0008006" key="4">
    <source>
        <dbReference type="Google" id="ProtNLM"/>
    </source>
</evidence>
<organism evidence="2 3">
    <name type="scientific">Helicostylum pulchrum</name>
    <dbReference type="NCBI Taxonomy" id="562976"/>
    <lineage>
        <taxon>Eukaryota</taxon>
        <taxon>Fungi</taxon>
        <taxon>Fungi incertae sedis</taxon>
        <taxon>Mucoromycota</taxon>
        <taxon>Mucoromycotina</taxon>
        <taxon>Mucoromycetes</taxon>
        <taxon>Mucorales</taxon>
        <taxon>Mucorineae</taxon>
        <taxon>Mucoraceae</taxon>
        <taxon>Helicostylum</taxon>
    </lineage>
</organism>
<proteinExistence type="predicted"/>
<feature type="compositionally biased region" description="Polar residues" evidence="1">
    <location>
        <begin position="170"/>
        <end position="197"/>
    </location>
</feature>
<evidence type="ECO:0000313" key="3">
    <source>
        <dbReference type="Proteomes" id="UP001476247"/>
    </source>
</evidence>
<dbReference type="Proteomes" id="UP001476247">
    <property type="component" value="Unassembled WGS sequence"/>
</dbReference>
<feature type="compositionally biased region" description="Low complexity" evidence="1">
    <location>
        <begin position="137"/>
        <end position="148"/>
    </location>
</feature>
<dbReference type="EMBL" id="BAABUJ010000011">
    <property type="protein sequence ID" value="GAA5798821.1"/>
    <property type="molecule type" value="Genomic_DNA"/>
</dbReference>
<evidence type="ECO:0000256" key="1">
    <source>
        <dbReference type="SAM" id="MobiDB-lite"/>
    </source>
</evidence>
<evidence type="ECO:0000313" key="2">
    <source>
        <dbReference type="EMBL" id="GAA5798821.1"/>
    </source>
</evidence>
<feature type="region of interest" description="Disordered" evidence="1">
    <location>
        <begin position="137"/>
        <end position="197"/>
    </location>
</feature>
<gene>
    <name evidence="2" type="ORF">HPULCUR_004227</name>
</gene>
<feature type="compositionally biased region" description="Basic and acidic residues" evidence="1">
    <location>
        <begin position="149"/>
        <end position="161"/>
    </location>
</feature>
<comment type="caution">
    <text evidence="2">The sequence shown here is derived from an EMBL/GenBank/DDBJ whole genome shotgun (WGS) entry which is preliminary data.</text>
</comment>
<accession>A0ABP9XVT9</accession>
<keyword evidence="3" id="KW-1185">Reference proteome</keyword>
<reference evidence="2 3" key="1">
    <citation type="submission" date="2024-04" db="EMBL/GenBank/DDBJ databases">
        <title>genome sequences of Mucor flavus KT1a and Helicostylum pulchrum KT1b strains isolation_sourced from the surface of a dry-aged beef.</title>
        <authorList>
            <person name="Toyotome T."/>
            <person name="Hosono M."/>
            <person name="Torimaru M."/>
            <person name="Fukuda K."/>
            <person name="Mikami N."/>
        </authorList>
    </citation>
    <scope>NUCLEOTIDE SEQUENCE [LARGE SCALE GENOMIC DNA]</scope>
    <source>
        <strain evidence="2 3">KT1b</strain>
    </source>
</reference>
<sequence length="270" mass="30734">MYATLNFNDSISSGRGPGWSMQEELLLISIYTKYFNSLQNTNSDPEKAAIYINISSEYDTKAMELHLRIRTPDEQKVKWKRMVKAFKEEFTRRHTTGAAGNTPDMVYEKLEELLLQYPTVLPPIAYSSYRRSFESNSSAPVVTSSVPVAEHERPEASRDTEPPSTRKRTVTSPPASILSTNVPSITSRRRQGASTPDTETMLNRIVDREHVFRQGIFREVREHMESRELISDARGDALPAALNRASDIAERNGAIMREAYDLFLQQSRNQ</sequence>
<name>A0ABP9XVT9_9FUNG</name>
<protein>
    <recommendedName>
        <fullName evidence="4">Myb-like domain-containing protein</fullName>
    </recommendedName>
</protein>